<dbReference type="InParanoid" id="A0A1Y2M6I5"/>
<protein>
    <recommendedName>
        <fullName evidence="1">F-box domain-containing protein</fullName>
    </recommendedName>
</protein>
<dbReference type="EMBL" id="KZ107840">
    <property type="protein sequence ID" value="OSS51690.1"/>
    <property type="molecule type" value="Genomic_DNA"/>
</dbReference>
<gene>
    <name evidence="2" type="ORF">B5807_03485</name>
</gene>
<sequence>MGFGDVGYTWPSNDKKRIDSFSESFPQRPNLQSLPEELLIMVIDQLEGDTASLSRLSLVNKKFARLTKPTLYRSIRVGAQVSSSGLIHLVRTLLQHSEYAALIKDLCLTAYFADIRGPRAEGQLPRHRFGRTATDAFDRFDNRNYALLNDCCRKIDSWVPDRRGADVLVAMRWKAAVLQHQSPVFASLLLAMCPSLRSLSFVISMGDGDRRRSRLALPCMFGFAAEDESAEAGFCLSDSCLPLFLGSGLQMPEVQHLKINILNNIDIVRLGFGKLTTLDIGLSVGYRFANSNLDRYGSTHIDPVQVKSMSGVRNLVFRIDYEELVPFAGDQISRFVRHVDIPQLTSLTVVLESSPRKLANFQNVQVSFDWLMSQLKDHNARTLFENLGEFKVLIIDNTAAFDKEFLHRFQPCTSLAWLPRLKKLTVPWQALSHSAQLRGYLINWEEVLPMAGLPPSLEVLRILYPHAQTPLQLAGLFLSGMGQLNQLQEVEILFHKRWEVLDRPLRPYWERVLGNLPVKVTLGSIPSAEDEIKALTASSSK</sequence>
<dbReference type="SUPFAM" id="SSF81383">
    <property type="entry name" value="F-box domain"/>
    <property type="match status" value="1"/>
</dbReference>
<accession>A0A1Y2M6I5</accession>
<proteinExistence type="predicted"/>
<feature type="domain" description="F-box" evidence="1">
    <location>
        <begin position="28"/>
        <end position="75"/>
    </location>
</feature>
<reference evidence="2 3" key="1">
    <citation type="journal article" date="2017" name="Genome Announc.">
        <title>Genome sequence of the saprophytic ascomycete Epicoccum nigrum ICMP 19927 strain isolated from New Zealand.</title>
        <authorList>
            <person name="Fokin M."/>
            <person name="Fleetwood D."/>
            <person name="Weir B.S."/>
            <person name="Villas-Boas S.G."/>
        </authorList>
    </citation>
    <scope>NUCLEOTIDE SEQUENCE [LARGE SCALE GENOMIC DNA]</scope>
    <source>
        <strain evidence="2 3">ICMP 19927</strain>
    </source>
</reference>
<dbReference type="Pfam" id="PF12937">
    <property type="entry name" value="F-box-like"/>
    <property type="match status" value="1"/>
</dbReference>
<name>A0A1Y2M6I5_EPING</name>
<evidence type="ECO:0000259" key="1">
    <source>
        <dbReference type="PROSITE" id="PS50181"/>
    </source>
</evidence>
<dbReference type="AlphaFoldDB" id="A0A1Y2M6I5"/>
<organism evidence="2 3">
    <name type="scientific">Epicoccum nigrum</name>
    <name type="common">Soil fungus</name>
    <name type="synonym">Epicoccum purpurascens</name>
    <dbReference type="NCBI Taxonomy" id="105696"/>
    <lineage>
        <taxon>Eukaryota</taxon>
        <taxon>Fungi</taxon>
        <taxon>Dikarya</taxon>
        <taxon>Ascomycota</taxon>
        <taxon>Pezizomycotina</taxon>
        <taxon>Dothideomycetes</taxon>
        <taxon>Pleosporomycetidae</taxon>
        <taxon>Pleosporales</taxon>
        <taxon>Pleosporineae</taxon>
        <taxon>Didymellaceae</taxon>
        <taxon>Epicoccum</taxon>
    </lineage>
</organism>
<dbReference type="PROSITE" id="PS50181">
    <property type="entry name" value="FBOX"/>
    <property type="match status" value="1"/>
</dbReference>
<dbReference type="InterPro" id="IPR001810">
    <property type="entry name" value="F-box_dom"/>
</dbReference>
<dbReference type="Proteomes" id="UP000193240">
    <property type="component" value="Unassembled WGS sequence"/>
</dbReference>
<dbReference type="InterPro" id="IPR036047">
    <property type="entry name" value="F-box-like_dom_sf"/>
</dbReference>
<keyword evidence="3" id="KW-1185">Reference proteome</keyword>
<evidence type="ECO:0000313" key="3">
    <source>
        <dbReference type="Proteomes" id="UP000193240"/>
    </source>
</evidence>
<evidence type="ECO:0000313" key="2">
    <source>
        <dbReference type="EMBL" id="OSS51690.1"/>
    </source>
</evidence>